<comment type="subcellular location">
    <subcellularLocation>
        <location evidence="1">Membrane</location>
        <topology evidence="1">Multi-pass membrane protein</topology>
    </subcellularLocation>
</comment>
<dbReference type="EMBL" id="FOLX01000001">
    <property type="protein sequence ID" value="SFC52822.1"/>
    <property type="molecule type" value="Genomic_DNA"/>
</dbReference>
<evidence type="ECO:0000313" key="12">
    <source>
        <dbReference type="Proteomes" id="UP000231644"/>
    </source>
</evidence>
<dbReference type="AlphaFoldDB" id="A0A1I1JXZ4"/>
<feature type="compositionally biased region" description="Polar residues" evidence="7">
    <location>
        <begin position="88"/>
        <end position="106"/>
    </location>
</feature>
<sequence>MSTKDLRRQVRPQSGPSDGNGGPVGGVSSDTAQAPGPAPQPPVSEPFAHWPNPARTPLSDDRTKSWDAPVPEAKAPPRADHPVGPTGPDSQASFTSGTLPYGTSNRDIGPGMNAGHSAATDNTFSDTTPTHPDRATNSSDKTKTPGFADAQSLFVPAPRARPSPPHSLRLPDPPAVTPIPTRPGALPPAALQAQARDLRRAYAQGDLSEARMLDLLARTCGCQRIDLALTPPDPALALAHDPALCLQHQCLPWRDRDGTIWIATAAPEDFPRALSALFPLGLPPGLQARPVVASRDAIQRALAEPHRAPLTQRMATRTAAALSARTHPGRALGGMIAVLLSCLLALWVAGPLNLPDLLTSLAIGAVAVASLLKVSAALRHLTRPDDQTAPPLPEDPPMVSILVPLYRETRIASALLKRLERLDYPGDRLDILLVLEESDDLTASAIRSARLPPWVRTVTVPEGRPRTKPRAMNYALDFALGEIIGVYDAEDAPDPDQIRKVVARFAAAPPRVACLQGALDYYNTYENWITRCFAIEYNTWFRLIMPGMAKLGFPVPLGGTTIFFRRAALEQVGAWDAHNVTEDADLGMRLARFGYRTEVIDTTTREEASARPVQWMRQRSRWLKGYLMTYMVHMRRPLALLRDLGPWQFVGFQAHFLTAILHFTLAPMLWLLWLVVFGVDLPLLHMDTAPAMRRLALALLGFEVLTILLGAIATRRATHRALWPWLPTLHLYWPMGSIAMWKALIELIAAPYYWDKTPHGHSLPDAPPDPPDQPR</sequence>
<evidence type="ECO:0000256" key="6">
    <source>
        <dbReference type="ARBA" id="ARBA00023136"/>
    </source>
</evidence>
<feature type="transmembrane region" description="Helical" evidence="8">
    <location>
        <begin position="331"/>
        <end position="352"/>
    </location>
</feature>
<keyword evidence="2" id="KW-0328">Glycosyltransferase</keyword>
<dbReference type="PANTHER" id="PTHR43867:SF2">
    <property type="entry name" value="CELLULOSE SYNTHASE CATALYTIC SUBUNIT A [UDP-FORMING]"/>
    <property type="match status" value="1"/>
</dbReference>
<name>A0A1I1JXZ4_9RHOB</name>
<dbReference type="Gene3D" id="3.90.550.10">
    <property type="entry name" value="Spore Coat Polysaccharide Biosynthesis Protein SpsA, Chain A"/>
    <property type="match status" value="1"/>
</dbReference>
<dbReference type="OrthoDB" id="7431422at2"/>
<evidence type="ECO:0000313" key="11">
    <source>
        <dbReference type="EMBL" id="SFC52822.1"/>
    </source>
</evidence>
<evidence type="ECO:0000256" key="5">
    <source>
        <dbReference type="ARBA" id="ARBA00022989"/>
    </source>
</evidence>
<feature type="transmembrane region" description="Helical" evidence="8">
    <location>
        <begin position="358"/>
        <end position="378"/>
    </location>
</feature>
<keyword evidence="4 8" id="KW-0812">Transmembrane</keyword>
<feature type="compositionally biased region" description="Polar residues" evidence="7">
    <location>
        <begin position="119"/>
        <end position="139"/>
    </location>
</feature>
<keyword evidence="3 11" id="KW-0808">Transferase</keyword>
<proteinExistence type="predicted"/>
<evidence type="ECO:0000256" key="1">
    <source>
        <dbReference type="ARBA" id="ARBA00004141"/>
    </source>
</evidence>
<dbReference type="InterPro" id="IPR037257">
    <property type="entry name" value="T2SS_E_N_sf"/>
</dbReference>
<accession>A0A1I1JXZ4</accession>
<dbReference type="InterPro" id="IPR029044">
    <property type="entry name" value="Nucleotide-diphossugar_trans"/>
</dbReference>
<dbReference type="SUPFAM" id="SSF53448">
    <property type="entry name" value="Nucleotide-diphospho-sugar transferases"/>
    <property type="match status" value="1"/>
</dbReference>
<protein>
    <submittedName>
        <fullName evidence="11">Glycosyltransferase, catalytic subunit of cellulose synthase and poly-beta-1,6-N-acetylglucosamine synthase</fullName>
    </submittedName>
</protein>
<organism evidence="11 12">
    <name type="scientific">Pseudooceanicola nitratireducens</name>
    <dbReference type="NCBI Taxonomy" id="517719"/>
    <lineage>
        <taxon>Bacteria</taxon>
        <taxon>Pseudomonadati</taxon>
        <taxon>Pseudomonadota</taxon>
        <taxon>Alphaproteobacteria</taxon>
        <taxon>Rhodobacterales</taxon>
        <taxon>Paracoccaceae</taxon>
        <taxon>Pseudooceanicola</taxon>
    </lineage>
</organism>
<keyword evidence="12" id="KW-1185">Reference proteome</keyword>
<evidence type="ECO:0000256" key="2">
    <source>
        <dbReference type="ARBA" id="ARBA00022676"/>
    </source>
</evidence>
<feature type="region of interest" description="Disordered" evidence="7">
    <location>
        <begin position="1"/>
        <end position="147"/>
    </location>
</feature>
<reference evidence="11 12" key="1">
    <citation type="submission" date="2016-10" db="EMBL/GenBank/DDBJ databases">
        <authorList>
            <person name="de Groot N.N."/>
        </authorList>
    </citation>
    <scope>NUCLEOTIDE SEQUENCE [LARGE SCALE GENOMIC DNA]</scope>
    <source>
        <strain evidence="11 12">DSM 29619</strain>
    </source>
</reference>
<dbReference type="PANTHER" id="PTHR43867">
    <property type="entry name" value="CELLULOSE SYNTHASE CATALYTIC SUBUNIT A [UDP-FORMING]"/>
    <property type="match status" value="1"/>
</dbReference>
<dbReference type="SUPFAM" id="SSF160246">
    <property type="entry name" value="EspE N-terminal domain-like"/>
    <property type="match status" value="1"/>
</dbReference>
<dbReference type="GO" id="GO:0016757">
    <property type="term" value="F:glycosyltransferase activity"/>
    <property type="evidence" value="ECO:0007669"/>
    <property type="project" value="UniProtKB-KW"/>
</dbReference>
<keyword evidence="6 8" id="KW-0472">Membrane</keyword>
<dbReference type="Pfam" id="PF13632">
    <property type="entry name" value="Glyco_trans_2_3"/>
    <property type="match status" value="1"/>
</dbReference>
<dbReference type="InterPro" id="IPR007831">
    <property type="entry name" value="T2SS_GspE_N"/>
</dbReference>
<feature type="transmembrane region" description="Helical" evidence="8">
    <location>
        <begin position="659"/>
        <end position="683"/>
    </location>
</feature>
<evidence type="ECO:0000259" key="9">
    <source>
        <dbReference type="Pfam" id="PF05157"/>
    </source>
</evidence>
<evidence type="ECO:0000259" key="10">
    <source>
        <dbReference type="Pfam" id="PF13632"/>
    </source>
</evidence>
<keyword evidence="5 8" id="KW-1133">Transmembrane helix</keyword>
<dbReference type="InterPro" id="IPR001173">
    <property type="entry name" value="Glyco_trans_2-like"/>
</dbReference>
<evidence type="ECO:0000256" key="3">
    <source>
        <dbReference type="ARBA" id="ARBA00022679"/>
    </source>
</evidence>
<dbReference type="InterPro" id="IPR050321">
    <property type="entry name" value="Glycosyltr_2/OpgH_subfam"/>
</dbReference>
<dbReference type="Pfam" id="PF05157">
    <property type="entry name" value="MshEN"/>
    <property type="match status" value="1"/>
</dbReference>
<gene>
    <name evidence="11" type="ORF">SAMN05421762_1224</name>
</gene>
<evidence type="ECO:0000256" key="4">
    <source>
        <dbReference type="ARBA" id="ARBA00022692"/>
    </source>
</evidence>
<dbReference type="STRING" id="517719.SAMN05421762_1224"/>
<feature type="domain" description="Glycosyltransferase 2-like" evidence="10">
    <location>
        <begin position="484"/>
        <end position="676"/>
    </location>
</feature>
<feature type="compositionally biased region" description="Low complexity" evidence="7">
    <location>
        <begin position="26"/>
        <end position="35"/>
    </location>
</feature>
<evidence type="ECO:0000256" key="8">
    <source>
        <dbReference type="SAM" id="Phobius"/>
    </source>
</evidence>
<feature type="transmembrane region" description="Helical" evidence="8">
    <location>
        <begin position="695"/>
        <end position="713"/>
    </location>
</feature>
<feature type="domain" description="Type II secretion system protein GspE N-terminal" evidence="9">
    <location>
        <begin position="221"/>
        <end position="303"/>
    </location>
</feature>
<dbReference type="GO" id="GO:0016020">
    <property type="term" value="C:membrane"/>
    <property type="evidence" value="ECO:0007669"/>
    <property type="project" value="UniProtKB-SubCell"/>
</dbReference>
<dbReference type="Proteomes" id="UP000231644">
    <property type="component" value="Unassembled WGS sequence"/>
</dbReference>
<evidence type="ECO:0000256" key="7">
    <source>
        <dbReference type="SAM" id="MobiDB-lite"/>
    </source>
</evidence>